<feature type="compositionally biased region" description="Basic and acidic residues" evidence="1">
    <location>
        <begin position="71"/>
        <end position="84"/>
    </location>
</feature>
<comment type="caution">
    <text evidence="2">The sequence shown here is derived from an EMBL/GenBank/DDBJ whole genome shotgun (WGS) entry which is preliminary data.</text>
</comment>
<organism evidence="2 3">
    <name type="scientific">Blastococcus saxobsidens</name>
    <dbReference type="NCBI Taxonomy" id="138336"/>
    <lineage>
        <taxon>Bacteria</taxon>
        <taxon>Bacillati</taxon>
        <taxon>Actinomycetota</taxon>
        <taxon>Actinomycetes</taxon>
        <taxon>Geodermatophilales</taxon>
        <taxon>Geodermatophilaceae</taxon>
        <taxon>Blastococcus</taxon>
    </lineage>
</organism>
<dbReference type="EMBL" id="JAAGWG010000002">
    <property type="protein sequence ID" value="NEK84584.1"/>
    <property type="molecule type" value="Genomic_DNA"/>
</dbReference>
<feature type="region of interest" description="Disordered" evidence="1">
    <location>
        <begin position="1"/>
        <end position="22"/>
    </location>
</feature>
<feature type="region of interest" description="Disordered" evidence="1">
    <location>
        <begin position="68"/>
        <end position="101"/>
    </location>
</feature>
<gene>
    <name evidence="2" type="ORF">GCU60_02225</name>
</gene>
<proteinExistence type="predicted"/>
<dbReference type="AlphaFoldDB" id="A0A6L9VYZ4"/>
<accession>A0A6L9VYZ4</accession>
<dbReference type="RefSeq" id="WP_163201987.1">
    <property type="nucleotide sequence ID" value="NZ_JAAGWG010000002.1"/>
</dbReference>
<name>A0A6L9VYZ4_9ACTN</name>
<sequence>MTRARPAPITDDHGDQFPGAVPFSPAAPAAAASERLVRMHATYVQKVNSVVGAGRDDLVEELALSFAEESGDGRRTSASPDRRPAGRSRGGRGPGRVGGFTRRSLERFDRYTLEVFNAGTPTRPLD</sequence>
<evidence type="ECO:0000313" key="2">
    <source>
        <dbReference type="EMBL" id="NEK84584.1"/>
    </source>
</evidence>
<protein>
    <submittedName>
        <fullName evidence="2">Uncharacterized protein</fullName>
    </submittedName>
</protein>
<dbReference type="Proteomes" id="UP000479241">
    <property type="component" value="Unassembled WGS sequence"/>
</dbReference>
<evidence type="ECO:0000313" key="3">
    <source>
        <dbReference type="Proteomes" id="UP000479241"/>
    </source>
</evidence>
<reference evidence="2 3" key="1">
    <citation type="submission" date="2019-12" db="EMBL/GenBank/DDBJ databases">
        <title>the WGS of Blastococcus saxobsidens 67B17.</title>
        <authorList>
            <person name="Jiang Z."/>
        </authorList>
    </citation>
    <scope>NUCLEOTIDE SEQUENCE [LARGE SCALE GENOMIC DNA]</scope>
    <source>
        <strain evidence="2 3">67B17</strain>
    </source>
</reference>
<evidence type="ECO:0000256" key="1">
    <source>
        <dbReference type="SAM" id="MobiDB-lite"/>
    </source>
</evidence>